<keyword evidence="6 7" id="KW-0472">Membrane</keyword>
<dbReference type="Pfam" id="PF01694">
    <property type="entry name" value="Rhomboid"/>
    <property type="match status" value="1"/>
</dbReference>
<feature type="transmembrane region" description="Helical" evidence="7">
    <location>
        <begin position="208"/>
        <end position="225"/>
    </location>
</feature>
<proteinExistence type="inferred from homology"/>
<reference evidence="9" key="1">
    <citation type="submission" date="2022-11" db="EMBL/GenBank/DDBJ databases">
        <title>Description of Microcella daejonensis nov. sp, isolated from riverside soil.</title>
        <authorList>
            <person name="Molina K.M."/>
            <person name="Kim S.B."/>
        </authorList>
    </citation>
    <scope>NUCLEOTIDE SEQUENCE</scope>
    <source>
        <strain evidence="9">MMS21-STM12</strain>
    </source>
</reference>
<comment type="subcellular location">
    <subcellularLocation>
        <location evidence="1">Membrane</location>
        <topology evidence="1">Multi-pass membrane protein</topology>
    </subcellularLocation>
</comment>
<dbReference type="Proteomes" id="UP001164706">
    <property type="component" value="Chromosome"/>
</dbReference>
<dbReference type="InterPro" id="IPR050925">
    <property type="entry name" value="Rhomboid_protease_S54"/>
</dbReference>
<dbReference type="PANTHER" id="PTHR43731">
    <property type="entry name" value="RHOMBOID PROTEASE"/>
    <property type="match status" value="1"/>
</dbReference>
<dbReference type="Gene3D" id="1.20.1540.10">
    <property type="entry name" value="Rhomboid-like"/>
    <property type="match status" value="1"/>
</dbReference>
<keyword evidence="10" id="KW-1185">Reference proteome</keyword>
<comment type="similarity">
    <text evidence="2">Belongs to the peptidase S54 family.</text>
</comment>
<evidence type="ECO:0000256" key="5">
    <source>
        <dbReference type="ARBA" id="ARBA00022989"/>
    </source>
</evidence>
<dbReference type="GO" id="GO:0004252">
    <property type="term" value="F:serine-type endopeptidase activity"/>
    <property type="evidence" value="ECO:0007669"/>
    <property type="project" value="InterPro"/>
</dbReference>
<dbReference type="GO" id="GO:0016020">
    <property type="term" value="C:membrane"/>
    <property type="evidence" value="ECO:0007669"/>
    <property type="project" value="UniProtKB-SubCell"/>
</dbReference>
<name>A0A9E8SC89_9MICO</name>
<dbReference type="KEGG" id="mdb:OVN18_04795"/>
<dbReference type="EMBL" id="CP113089">
    <property type="protein sequence ID" value="WAB82327.1"/>
    <property type="molecule type" value="Genomic_DNA"/>
</dbReference>
<sequence>MTHPEEGGSAAAAGPSVCYRHPDRPSFVRCQRCGRTICGECQTPAAVGVHCPECTAAARASAPRTASPIARAFRRGSSTPVVTYSIIGLTLAVYVLQLISGGVVTTALGYAPVLTLDQPWRMLTTALVHSPGSIFHLLFNMYALFVLGPLVESFIGRARLLAVYILSALGGSVAVLYLAPTSFVIGASGAIFGLFGAVFVVQRRLGGSSIQFIVLIGLNLALGFIVPNVSWQAHVGGLAIGALLAFIMVRTRRPAQQRQQIGLIAAVGVLLIVMTVLRFVLL</sequence>
<feature type="transmembrane region" description="Helical" evidence="7">
    <location>
        <begin position="261"/>
        <end position="281"/>
    </location>
</feature>
<feature type="transmembrane region" description="Helical" evidence="7">
    <location>
        <begin position="231"/>
        <end position="249"/>
    </location>
</feature>
<gene>
    <name evidence="9" type="ORF">OVN18_04795</name>
</gene>
<evidence type="ECO:0000256" key="6">
    <source>
        <dbReference type="ARBA" id="ARBA00023136"/>
    </source>
</evidence>
<evidence type="ECO:0000256" key="2">
    <source>
        <dbReference type="ARBA" id="ARBA00009045"/>
    </source>
</evidence>
<feature type="transmembrane region" description="Helical" evidence="7">
    <location>
        <begin position="133"/>
        <end position="151"/>
    </location>
</feature>
<evidence type="ECO:0000313" key="10">
    <source>
        <dbReference type="Proteomes" id="UP001164706"/>
    </source>
</evidence>
<dbReference type="InterPro" id="IPR035952">
    <property type="entry name" value="Rhomboid-like_sf"/>
</dbReference>
<evidence type="ECO:0000259" key="8">
    <source>
        <dbReference type="Pfam" id="PF01694"/>
    </source>
</evidence>
<feature type="transmembrane region" description="Helical" evidence="7">
    <location>
        <begin position="158"/>
        <end position="177"/>
    </location>
</feature>
<keyword evidence="3 7" id="KW-0812">Transmembrane</keyword>
<dbReference type="SUPFAM" id="SSF144091">
    <property type="entry name" value="Rhomboid-like"/>
    <property type="match status" value="1"/>
</dbReference>
<dbReference type="AlphaFoldDB" id="A0A9E8SC89"/>
<dbReference type="PANTHER" id="PTHR43731:SF14">
    <property type="entry name" value="PRESENILIN-ASSOCIATED RHOMBOID-LIKE PROTEIN, MITOCHONDRIAL"/>
    <property type="match status" value="1"/>
</dbReference>
<feature type="transmembrane region" description="Helical" evidence="7">
    <location>
        <begin position="183"/>
        <end position="201"/>
    </location>
</feature>
<keyword evidence="4 9" id="KW-0378">Hydrolase</keyword>
<evidence type="ECO:0000313" key="9">
    <source>
        <dbReference type="EMBL" id="WAB82327.1"/>
    </source>
</evidence>
<feature type="transmembrane region" description="Helical" evidence="7">
    <location>
        <begin position="81"/>
        <end position="113"/>
    </location>
</feature>
<evidence type="ECO:0000256" key="3">
    <source>
        <dbReference type="ARBA" id="ARBA00022692"/>
    </source>
</evidence>
<dbReference type="GO" id="GO:0006508">
    <property type="term" value="P:proteolysis"/>
    <property type="evidence" value="ECO:0007669"/>
    <property type="project" value="UniProtKB-KW"/>
</dbReference>
<evidence type="ECO:0000256" key="7">
    <source>
        <dbReference type="SAM" id="Phobius"/>
    </source>
</evidence>
<dbReference type="InterPro" id="IPR022764">
    <property type="entry name" value="Peptidase_S54_rhomboid_dom"/>
</dbReference>
<organism evidence="9 10">
    <name type="scientific">Microcella daejeonensis</name>
    <dbReference type="NCBI Taxonomy" id="2994971"/>
    <lineage>
        <taxon>Bacteria</taxon>
        <taxon>Bacillati</taxon>
        <taxon>Actinomycetota</taxon>
        <taxon>Actinomycetes</taxon>
        <taxon>Micrococcales</taxon>
        <taxon>Microbacteriaceae</taxon>
        <taxon>Microcella</taxon>
    </lineage>
</organism>
<accession>A0A9E8SC89</accession>
<keyword evidence="5 7" id="KW-1133">Transmembrane helix</keyword>
<evidence type="ECO:0000256" key="1">
    <source>
        <dbReference type="ARBA" id="ARBA00004141"/>
    </source>
</evidence>
<feature type="domain" description="Peptidase S54 rhomboid" evidence="8">
    <location>
        <begin position="118"/>
        <end position="250"/>
    </location>
</feature>
<protein>
    <submittedName>
        <fullName evidence="9">Rhomboid family intramembrane serine protease</fullName>
        <ecNumber evidence="9">3.4.21.105</ecNumber>
    </submittedName>
</protein>
<dbReference type="EC" id="3.4.21.105" evidence="9"/>
<keyword evidence="9" id="KW-0645">Protease</keyword>
<dbReference type="RefSeq" id="WP_267782311.1">
    <property type="nucleotide sequence ID" value="NZ_CP113089.1"/>
</dbReference>
<evidence type="ECO:0000256" key="4">
    <source>
        <dbReference type="ARBA" id="ARBA00022801"/>
    </source>
</evidence>